<name>A0A936K5M5_9BACT</name>
<dbReference type="InterPro" id="IPR011990">
    <property type="entry name" value="TPR-like_helical_dom_sf"/>
</dbReference>
<dbReference type="PANTHER" id="PTHR44943:SF8">
    <property type="entry name" value="TPR REPEAT-CONTAINING PROTEIN MJ0263"/>
    <property type="match status" value="1"/>
</dbReference>
<dbReference type="Gene3D" id="1.25.40.10">
    <property type="entry name" value="Tetratricopeptide repeat domain"/>
    <property type="match status" value="2"/>
</dbReference>
<comment type="caution">
    <text evidence="4">The sequence shown here is derived from an EMBL/GenBank/DDBJ whole genome shotgun (WGS) entry which is preliminary data.</text>
</comment>
<dbReference type="SUPFAM" id="SSF48452">
    <property type="entry name" value="TPR-like"/>
    <property type="match status" value="1"/>
</dbReference>
<protein>
    <submittedName>
        <fullName evidence="4">Tetratricopeptide repeat protein</fullName>
    </submittedName>
</protein>
<evidence type="ECO:0000313" key="4">
    <source>
        <dbReference type="EMBL" id="MBK8571265.1"/>
    </source>
</evidence>
<keyword evidence="1" id="KW-0677">Repeat</keyword>
<dbReference type="Proteomes" id="UP000709959">
    <property type="component" value="Unassembled WGS sequence"/>
</dbReference>
<dbReference type="InterPro" id="IPR051685">
    <property type="entry name" value="Ycf3/AcsC/BcsC/TPR_MFPF"/>
</dbReference>
<dbReference type="AlphaFoldDB" id="A0A936K5M5"/>
<evidence type="ECO:0000256" key="2">
    <source>
        <dbReference type="ARBA" id="ARBA00022803"/>
    </source>
</evidence>
<dbReference type="PANTHER" id="PTHR44943">
    <property type="entry name" value="CELLULOSE SYNTHASE OPERON PROTEIN C"/>
    <property type="match status" value="1"/>
</dbReference>
<proteinExistence type="predicted"/>
<keyword evidence="2 3" id="KW-0802">TPR repeat</keyword>
<dbReference type="Pfam" id="PF13428">
    <property type="entry name" value="TPR_14"/>
    <property type="match status" value="1"/>
</dbReference>
<dbReference type="PROSITE" id="PS50005">
    <property type="entry name" value="TPR"/>
    <property type="match status" value="2"/>
</dbReference>
<evidence type="ECO:0000256" key="1">
    <source>
        <dbReference type="ARBA" id="ARBA00022737"/>
    </source>
</evidence>
<evidence type="ECO:0000313" key="5">
    <source>
        <dbReference type="Proteomes" id="UP000709959"/>
    </source>
</evidence>
<evidence type="ECO:0000256" key="3">
    <source>
        <dbReference type="PROSITE-ProRule" id="PRU00339"/>
    </source>
</evidence>
<dbReference type="Pfam" id="PF13371">
    <property type="entry name" value="TPR_9"/>
    <property type="match status" value="1"/>
</dbReference>
<accession>A0A936K5M5</accession>
<gene>
    <name evidence="4" type="ORF">IPN91_01210</name>
</gene>
<organism evidence="4 5">
    <name type="scientific">Candidatus Geothrix odensensis</name>
    <dbReference type="NCBI Taxonomy" id="2954440"/>
    <lineage>
        <taxon>Bacteria</taxon>
        <taxon>Pseudomonadati</taxon>
        <taxon>Acidobacteriota</taxon>
        <taxon>Holophagae</taxon>
        <taxon>Holophagales</taxon>
        <taxon>Holophagaceae</taxon>
        <taxon>Geothrix</taxon>
    </lineage>
</organism>
<feature type="repeat" description="TPR" evidence="3">
    <location>
        <begin position="227"/>
        <end position="260"/>
    </location>
</feature>
<dbReference type="EMBL" id="JADKCH010000001">
    <property type="protein sequence ID" value="MBK8571265.1"/>
    <property type="molecule type" value="Genomic_DNA"/>
</dbReference>
<dbReference type="InterPro" id="IPR019734">
    <property type="entry name" value="TPR_rpt"/>
</dbReference>
<dbReference type="SMART" id="SM00028">
    <property type="entry name" value="TPR"/>
    <property type="match status" value="3"/>
</dbReference>
<feature type="repeat" description="TPR" evidence="3">
    <location>
        <begin position="193"/>
        <end position="226"/>
    </location>
</feature>
<sequence length="288" mass="32343">MLFWPVQAPPPTPYPVAQVALNDASPPQMETLLKAKDWAGLADWFETQTPALRGRHYETWLQSLNRGQRWDRLLTVCEALQPQLEAKSGPRLGSYRLYRAHALGQLGRHGAAALVHAENARLGYAPGFAQACTEARLAQEWPTLLVCSEELLTMQGENADGLAWKGEALARLNRLDEAEPMLRAALAKDPKIAFAWNNLGRCLNEKKAWVEACEALDRALALEPHQLEALFNRGRCLFELKRYRESRDDFRAALALQPDNLLLAENLRQAERYAALPVPKPAPAPRKR</sequence>
<reference evidence="4 5" key="1">
    <citation type="submission" date="2020-10" db="EMBL/GenBank/DDBJ databases">
        <title>Connecting structure to function with the recovery of over 1000 high-quality activated sludge metagenome-assembled genomes encoding full-length rRNA genes using long-read sequencing.</title>
        <authorList>
            <person name="Singleton C.M."/>
            <person name="Petriglieri F."/>
            <person name="Kristensen J.M."/>
            <person name="Kirkegaard R.H."/>
            <person name="Michaelsen T.Y."/>
            <person name="Andersen M.H."/>
            <person name="Karst S.M."/>
            <person name="Dueholm M.S."/>
            <person name="Nielsen P.H."/>
            <person name="Albertsen M."/>
        </authorList>
    </citation>
    <scope>NUCLEOTIDE SEQUENCE [LARGE SCALE GENOMIC DNA]</scope>
    <source>
        <strain evidence="4">OdNE_18-Q3-R46-58_MAXAC.008</strain>
    </source>
</reference>